<evidence type="ECO:0000313" key="4">
    <source>
        <dbReference type="Proteomes" id="UP001065682"/>
    </source>
</evidence>
<dbReference type="Proteomes" id="UP001065682">
    <property type="component" value="Unassembled WGS sequence"/>
</dbReference>
<protein>
    <submittedName>
        <fullName evidence="3">Cysteine hydrolase</fullName>
    </submittedName>
</protein>
<dbReference type="SUPFAM" id="SSF52499">
    <property type="entry name" value="Isochorismatase-like hydrolases"/>
    <property type="match status" value="1"/>
</dbReference>
<dbReference type="RefSeq" id="WP_261598530.1">
    <property type="nucleotide sequence ID" value="NZ_VHLL01000014.1"/>
</dbReference>
<dbReference type="AlphaFoldDB" id="A0A9E5DE93"/>
<dbReference type="CDD" id="cd01014">
    <property type="entry name" value="nicotinamidase_related"/>
    <property type="match status" value="1"/>
</dbReference>
<sequence length="187" mass="20669">MMKEALLVIDVQNEYFSGNLPITYPKTSLISILQAMDAACAAEIPVVVIRHTSTVPDALSFRFGTPAWELHPEVKKRPYDLLVEKALPGSFTDTGLDAWLRDRSVNSVTISGYMSQMCCDSTAREAFHNGYGVKFLSDATGTISVTNRAGTISDADLHRAVLVTQQMRFSRVMTTAEWIRSLEIAYG</sequence>
<dbReference type="InterPro" id="IPR036380">
    <property type="entry name" value="Isochorismatase-like_sf"/>
</dbReference>
<dbReference type="EMBL" id="VHLL01000014">
    <property type="protein sequence ID" value="MCT8338383.1"/>
    <property type="molecule type" value="Genomic_DNA"/>
</dbReference>
<gene>
    <name evidence="3" type="ORF">FKB36_13030</name>
</gene>
<feature type="domain" description="Isochorismatase-like" evidence="2">
    <location>
        <begin position="5"/>
        <end position="164"/>
    </location>
</feature>
<dbReference type="PANTHER" id="PTHR43540:SF6">
    <property type="entry name" value="ISOCHORISMATASE-LIKE DOMAIN-CONTAINING PROTEIN"/>
    <property type="match status" value="1"/>
</dbReference>
<keyword evidence="1 3" id="KW-0378">Hydrolase</keyword>
<evidence type="ECO:0000256" key="1">
    <source>
        <dbReference type="ARBA" id="ARBA00022801"/>
    </source>
</evidence>
<dbReference type="InterPro" id="IPR000868">
    <property type="entry name" value="Isochorismatase-like_dom"/>
</dbReference>
<comment type="caution">
    <text evidence="3">The sequence shown here is derived from an EMBL/GenBank/DDBJ whole genome shotgun (WGS) entry which is preliminary data.</text>
</comment>
<evidence type="ECO:0000313" key="3">
    <source>
        <dbReference type="EMBL" id="MCT8338383.1"/>
    </source>
</evidence>
<evidence type="ECO:0000259" key="2">
    <source>
        <dbReference type="Pfam" id="PF00857"/>
    </source>
</evidence>
<name>A0A9E5DE93_9EURY</name>
<proteinExistence type="predicted"/>
<reference evidence="3" key="1">
    <citation type="submission" date="2019-06" db="EMBL/GenBank/DDBJ databases">
        <title>Methanoculleus strain from Tamsui River, Taipei, Taiwan.</title>
        <authorList>
            <person name="You Y.-T."/>
            <person name="Chen S.-C."/>
            <person name="Lai S.-J."/>
            <person name="Lee Y.-C."/>
            <person name="Lai M.-C."/>
        </authorList>
    </citation>
    <scope>NUCLEOTIDE SEQUENCE</scope>
    <source>
        <strain evidence="3">Afa-1</strain>
    </source>
</reference>
<organism evidence="3 4">
    <name type="scientific">Methanoculleus formosensis</name>
    <dbReference type="NCBI Taxonomy" id="2590886"/>
    <lineage>
        <taxon>Archaea</taxon>
        <taxon>Methanobacteriati</taxon>
        <taxon>Methanobacteriota</taxon>
        <taxon>Stenosarchaea group</taxon>
        <taxon>Methanomicrobia</taxon>
        <taxon>Methanomicrobiales</taxon>
        <taxon>Methanomicrobiaceae</taxon>
        <taxon>Methanoculleus</taxon>
    </lineage>
</organism>
<dbReference type="InterPro" id="IPR050272">
    <property type="entry name" value="Isochorismatase-like_hydrls"/>
</dbReference>
<dbReference type="PANTHER" id="PTHR43540">
    <property type="entry name" value="PEROXYUREIDOACRYLATE/UREIDOACRYLATE AMIDOHYDROLASE-RELATED"/>
    <property type="match status" value="1"/>
</dbReference>
<dbReference type="Gene3D" id="3.40.50.850">
    <property type="entry name" value="Isochorismatase-like"/>
    <property type="match status" value="1"/>
</dbReference>
<dbReference type="Pfam" id="PF00857">
    <property type="entry name" value="Isochorismatase"/>
    <property type="match status" value="1"/>
</dbReference>
<dbReference type="GO" id="GO:0016787">
    <property type="term" value="F:hydrolase activity"/>
    <property type="evidence" value="ECO:0007669"/>
    <property type="project" value="UniProtKB-KW"/>
</dbReference>
<keyword evidence="4" id="KW-1185">Reference proteome</keyword>
<accession>A0A9E5DE93</accession>